<evidence type="ECO:0000313" key="4">
    <source>
        <dbReference type="EMBL" id="ASV67448.1"/>
    </source>
</evidence>
<dbReference type="CDD" id="cd04664">
    <property type="entry name" value="NUDIX_DHNTPase_like"/>
    <property type="match status" value="1"/>
</dbReference>
<dbReference type="OrthoDB" id="9804563at2"/>
<sequence length="158" mass="18637">MTNLPIYCNGIAVVLLKKYENDTLVLHMKRNTEPFHGEWCYVGGAIEEDEKAWEAALREVREETGLTDIRLYVSNTFEQYYHPKSDFIYMAPVFVGFVGEEEQVKLNEEHSDYAWFTFKEALQQITVPGNDCVLSFIEKHFVKVKPYTQLEVRWWLDE</sequence>
<organism evidence="4 5">
    <name type="scientific">Cytobacillus kochii</name>
    <dbReference type="NCBI Taxonomy" id="859143"/>
    <lineage>
        <taxon>Bacteria</taxon>
        <taxon>Bacillati</taxon>
        <taxon>Bacillota</taxon>
        <taxon>Bacilli</taxon>
        <taxon>Bacillales</taxon>
        <taxon>Bacillaceae</taxon>
        <taxon>Cytobacillus</taxon>
    </lineage>
</organism>
<evidence type="ECO:0000256" key="2">
    <source>
        <dbReference type="ARBA" id="ARBA00022801"/>
    </source>
</evidence>
<dbReference type="InterPro" id="IPR020084">
    <property type="entry name" value="NUDIX_hydrolase_CS"/>
</dbReference>
<dbReference type="PANTHER" id="PTHR43736:SF1">
    <property type="entry name" value="DIHYDRONEOPTERIN TRIPHOSPHATE DIPHOSPHATASE"/>
    <property type="match status" value="1"/>
</dbReference>
<dbReference type="KEGG" id="bko:CKF48_08960"/>
<dbReference type="PROSITE" id="PS00893">
    <property type="entry name" value="NUDIX_BOX"/>
    <property type="match status" value="1"/>
</dbReference>
<dbReference type="InterPro" id="IPR015797">
    <property type="entry name" value="NUDIX_hydrolase-like_dom_sf"/>
</dbReference>
<evidence type="ECO:0000259" key="3">
    <source>
        <dbReference type="PROSITE" id="PS51462"/>
    </source>
</evidence>
<reference evidence="4 5" key="1">
    <citation type="submission" date="2017-08" db="EMBL/GenBank/DDBJ databases">
        <title>Complete Genome Sequence of Bacillus kochii Oregon-R-modENCODE STRAIN BDGP4, isolated from Drosophila melanogaster gut.</title>
        <authorList>
            <person name="Wan K.H."/>
            <person name="Yu C."/>
            <person name="Park S."/>
            <person name="Hammonds A.S."/>
            <person name="Booth B.W."/>
            <person name="Celniker S.E."/>
        </authorList>
    </citation>
    <scope>NUCLEOTIDE SEQUENCE [LARGE SCALE GENOMIC DNA]</scope>
    <source>
        <strain evidence="4 5">BDGP4</strain>
    </source>
</reference>
<accession>A0A248TGW0</accession>
<comment type="similarity">
    <text evidence="1">Belongs to the Nudix hydrolase family.</text>
</comment>
<evidence type="ECO:0000313" key="5">
    <source>
        <dbReference type="Proteomes" id="UP000215137"/>
    </source>
</evidence>
<name>A0A248TGW0_9BACI</name>
<dbReference type="SUPFAM" id="SSF55811">
    <property type="entry name" value="Nudix"/>
    <property type="match status" value="1"/>
</dbReference>
<gene>
    <name evidence="4" type="ORF">CKF48_08960</name>
</gene>
<dbReference type="PROSITE" id="PS51462">
    <property type="entry name" value="NUDIX"/>
    <property type="match status" value="1"/>
</dbReference>
<dbReference type="GO" id="GO:0016787">
    <property type="term" value="F:hydrolase activity"/>
    <property type="evidence" value="ECO:0007669"/>
    <property type="project" value="UniProtKB-KW"/>
</dbReference>
<dbReference type="AlphaFoldDB" id="A0A248TGW0"/>
<dbReference type="EMBL" id="CP022983">
    <property type="protein sequence ID" value="ASV67448.1"/>
    <property type="molecule type" value="Genomic_DNA"/>
</dbReference>
<feature type="domain" description="Nudix hydrolase" evidence="3">
    <location>
        <begin position="6"/>
        <end position="138"/>
    </location>
</feature>
<dbReference type="InterPro" id="IPR000086">
    <property type="entry name" value="NUDIX_hydrolase_dom"/>
</dbReference>
<dbReference type="RefSeq" id="WP_095371022.1">
    <property type="nucleotide sequence ID" value="NZ_CP022983.1"/>
</dbReference>
<dbReference type="PANTHER" id="PTHR43736">
    <property type="entry name" value="ADP-RIBOSE PYROPHOSPHATASE"/>
    <property type="match status" value="1"/>
</dbReference>
<dbReference type="Pfam" id="PF00293">
    <property type="entry name" value="NUDIX"/>
    <property type="match status" value="1"/>
</dbReference>
<dbReference type="Gene3D" id="3.90.79.10">
    <property type="entry name" value="Nucleoside Triphosphate Pyrophosphohydrolase"/>
    <property type="match status" value="1"/>
</dbReference>
<protein>
    <submittedName>
        <fullName evidence="4">NUDIX hydrolase</fullName>
    </submittedName>
</protein>
<proteinExistence type="inferred from homology"/>
<keyword evidence="5" id="KW-1185">Reference proteome</keyword>
<keyword evidence="2 4" id="KW-0378">Hydrolase</keyword>
<dbReference type="Proteomes" id="UP000215137">
    <property type="component" value="Chromosome"/>
</dbReference>
<evidence type="ECO:0000256" key="1">
    <source>
        <dbReference type="ARBA" id="ARBA00005582"/>
    </source>
</evidence>